<name>A0A2V0NUA0_9CHLO</name>
<dbReference type="InterPro" id="IPR008210">
    <property type="entry name" value="PEP_carboxykinase_N"/>
</dbReference>
<keyword evidence="5" id="KW-0547">Nucleotide-binding</keyword>
<keyword evidence="7" id="KW-0067">ATP-binding</keyword>
<dbReference type="SUPFAM" id="SSF68923">
    <property type="entry name" value="PEP carboxykinase N-terminal domain"/>
    <property type="match status" value="1"/>
</dbReference>
<keyword evidence="6" id="KW-0210">Decarboxylase</keyword>
<dbReference type="InParanoid" id="A0A2V0NUA0"/>
<dbReference type="SUPFAM" id="SSF53795">
    <property type="entry name" value="PEP carboxykinase-like"/>
    <property type="match status" value="1"/>
</dbReference>
<dbReference type="Gene3D" id="3.40.449.10">
    <property type="entry name" value="Phosphoenolpyruvate Carboxykinase, domain 1"/>
    <property type="match status" value="1"/>
</dbReference>
<evidence type="ECO:0000256" key="5">
    <source>
        <dbReference type="ARBA" id="ARBA00022741"/>
    </source>
</evidence>
<dbReference type="CDD" id="cd00484">
    <property type="entry name" value="PEPCK_ATP"/>
    <property type="match status" value="1"/>
</dbReference>
<dbReference type="InterPro" id="IPR001272">
    <property type="entry name" value="PEP_carboxykinase_ATP"/>
</dbReference>
<dbReference type="InterPro" id="IPR015994">
    <property type="entry name" value="PEPCK_ATP_CS"/>
</dbReference>
<feature type="compositionally biased region" description="Low complexity" evidence="10">
    <location>
        <begin position="595"/>
        <end position="604"/>
    </location>
</feature>
<dbReference type="PROSITE" id="PS00532">
    <property type="entry name" value="PEPCK_ATP"/>
    <property type="match status" value="1"/>
</dbReference>
<evidence type="ECO:0000256" key="7">
    <source>
        <dbReference type="ARBA" id="ARBA00022840"/>
    </source>
</evidence>
<keyword evidence="12" id="KW-1185">Reference proteome</keyword>
<evidence type="ECO:0000256" key="9">
    <source>
        <dbReference type="ARBA" id="ARBA00047371"/>
    </source>
</evidence>
<dbReference type="Gene3D" id="3.90.228.20">
    <property type="match status" value="1"/>
</dbReference>
<evidence type="ECO:0000313" key="12">
    <source>
        <dbReference type="Proteomes" id="UP000247498"/>
    </source>
</evidence>
<dbReference type="PANTHER" id="PTHR30031">
    <property type="entry name" value="PHOSPHOENOLPYRUVATE CARBOXYKINASE ATP"/>
    <property type="match status" value="1"/>
</dbReference>
<feature type="region of interest" description="Disordered" evidence="10">
    <location>
        <begin position="643"/>
        <end position="674"/>
    </location>
</feature>
<sequence length="732" mass="78619">MNLEKTAAGMDTFQLHHPGLHPKRVYRNLPVPVLYEMALAHEPGTLVTSTGALATISGAKTGRSPRDKRVVREPGTEKDIWWAATGSGSPNYEMDERSFLMNRETAVGYLNGLRHVFVFDGFANWHPDSRIKVRVVTERAYHALFMSNMLIRPTPVELDDFGEPDFVIYNAGAFPANRYAQYMTSGTSVAISLKHREMVILGTEYAGEMKKGVFSYMHYLMPKRGSLSLHSGCNIGQEGDVTLFFGLSGTGKTTLSTEPHRPLIGDDEHCWGDDGVFNIEGGCYAKCIGLQANSEPEIFKAIRFGAVLENVMVKPDTRIVHYASAALTENTRASYPIHHIDNARIPCVGPHPRNVVLLCCDAFGVLPPVSKLTLEQAMYHFISGYTSKVAGTEMGVTEPEATFSACYGGAFLMWHPMKYASMLAERMERHGTRAWLVNTGWTGGSYGVGRRISLRHTRAIIDAIHSGELSRAETTTLPIFGLQVPTTCHGIPHDELQPHEAWGDDEAYYSTLTHLARLFVNSFKQYLEDAHEHVGSDLAERILTGGPNLAAVEAAEARYAPLSEMQQAKSGAAKAATRGGPAAGAARVAVRRRPAAGAAPAAAGEGPGGSGGGGGGLGGDDARGGRGAHPHALVVYAGGHGGAGAAGADDDDDGGGAARAPPALPAPAEHAEGPHDRAMVSACVRAQSLFESRLREYCALGLGTAWAAQVPEDHPFLRWSAAEERLEATFLL</sequence>
<dbReference type="NCBIfam" id="NF006821">
    <property type="entry name" value="PRK09344.1-3"/>
    <property type="match status" value="1"/>
</dbReference>
<dbReference type="AlphaFoldDB" id="A0A2V0NUA0"/>
<comment type="pathway">
    <text evidence="1">Carbohydrate biosynthesis; gluconeogenesis.</text>
</comment>
<feature type="region of interest" description="Disordered" evidence="10">
    <location>
        <begin position="570"/>
        <end position="625"/>
    </location>
</feature>
<dbReference type="UniPathway" id="UPA00138"/>
<evidence type="ECO:0000313" key="11">
    <source>
        <dbReference type="EMBL" id="GBF88507.1"/>
    </source>
</evidence>
<protein>
    <recommendedName>
        <fullName evidence="3">phosphoenolpyruvate carboxykinase (ATP)</fullName>
        <ecNumber evidence="3">4.1.1.49</ecNumber>
    </recommendedName>
</protein>
<dbReference type="EC" id="4.1.1.49" evidence="3"/>
<proteinExistence type="inferred from homology"/>
<organism evidence="11 12">
    <name type="scientific">Raphidocelis subcapitata</name>
    <dbReference type="NCBI Taxonomy" id="307507"/>
    <lineage>
        <taxon>Eukaryota</taxon>
        <taxon>Viridiplantae</taxon>
        <taxon>Chlorophyta</taxon>
        <taxon>core chlorophytes</taxon>
        <taxon>Chlorophyceae</taxon>
        <taxon>CS clade</taxon>
        <taxon>Sphaeropleales</taxon>
        <taxon>Selenastraceae</taxon>
        <taxon>Raphidocelis</taxon>
    </lineage>
</organism>
<evidence type="ECO:0000256" key="1">
    <source>
        <dbReference type="ARBA" id="ARBA00004742"/>
    </source>
</evidence>
<comment type="caution">
    <text evidence="11">The sequence shown here is derived from an EMBL/GenBank/DDBJ whole genome shotgun (WGS) entry which is preliminary data.</text>
</comment>
<evidence type="ECO:0000256" key="2">
    <source>
        <dbReference type="ARBA" id="ARBA00006052"/>
    </source>
</evidence>
<evidence type="ECO:0000256" key="3">
    <source>
        <dbReference type="ARBA" id="ARBA00012363"/>
    </source>
</evidence>
<dbReference type="GO" id="GO:0004612">
    <property type="term" value="F:phosphoenolpyruvate carboxykinase (ATP) activity"/>
    <property type="evidence" value="ECO:0007669"/>
    <property type="project" value="UniProtKB-EC"/>
</dbReference>
<feature type="compositionally biased region" description="Gly residues" evidence="10">
    <location>
        <begin position="605"/>
        <end position="619"/>
    </location>
</feature>
<accession>A0A2V0NUA0</accession>
<reference evidence="11 12" key="1">
    <citation type="journal article" date="2018" name="Sci. Rep.">
        <title>Raphidocelis subcapitata (=Pseudokirchneriella subcapitata) provides an insight into genome evolution and environmental adaptations in the Sphaeropleales.</title>
        <authorList>
            <person name="Suzuki S."/>
            <person name="Yamaguchi H."/>
            <person name="Nakajima N."/>
            <person name="Kawachi M."/>
        </authorList>
    </citation>
    <scope>NUCLEOTIDE SEQUENCE [LARGE SCALE GENOMIC DNA]</scope>
    <source>
        <strain evidence="11 12">NIES-35</strain>
    </source>
</reference>
<evidence type="ECO:0000256" key="4">
    <source>
        <dbReference type="ARBA" id="ARBA00022432"/>
    </source>
</evidence>
<dbReference type="OrthoDB" id="184182at2759"/>
<dbReference type="GO" id="GO:0005524">
    <property type="term" value="F:ATP binding"/>
    <property type="evidence" value="ECO:0007669"/>
    <property type="project" value="UniProtKB-KW"/>
</dbReference>
<dbReference type="HAMAP" id="MF_00453">
    <property type="entry name" value="PEPCK_ATP"/>
    <property type="match status" value="1"/>
</dbReference>
<evidence type="ECO:0000256" key="6">
    <source>
        <dbReference type="ARBA" id="ARBA00022793"/>
    </source>
</evidence>
<dbReference type="GO" id="GO:0006094">
    <property type="term" value="P:gluconeogenesis"/>
    <property type="evidence" value="ECO:0007669"/>
    <property type="project" value="UniProtKB-UniPathway"/>
</dbReference>
<dbReference type="EMBL" id="BDRX01000005">
    <property type="protein sequence ID" value="GBF88507.1"/>
    <property type="molecule type" value="Genomic_DNA"/>
</dbReference>
<feature type="compositionally biased region" description="Low complexity" evidence="10">
    <location>
        <begin position="571"/>
        <end position="588"/>
    </location>
</feature>
<dbReference type="PANTHER" id="PTHR30031:SF0">
    <property type="entry name" value="PHOSPHOENOLPYRUVATE CARBOXYKINASE (ATP)"/>
    <property type="match status" value="1"/>
</dbReference>
<gene>
    <name evidence="11" type="ORF">Rsub_01221</name>
</gene>
<dbReference type="NCBIfam" id="NF006820">
    <property type="entry name" value="PRK09344.1-2"/>
    <property type="match status" value="1"/>
</dbReference>
<dbReference type="NCBIfam" id="TIGR00224">
    <property type="entry name" value="pckA"/>
    <property type="match status" value="1"/>
</dbReference>
<dbReference type="GO" id="GO:0005829">
    <property type="term" value="C:cytosol"/>
    <property type="evidence" value="ECO:0007669"/>
    <property type="project" value="TreeGrafter"/>
</dbReference>
<dbReference type="InterPro" id="IPR013035">
    <property type="entry name" value="PEP_carboxykinase_C"/>
</dbReference>
<dbReference type="Proteomes" id="UP000247498">
    <property type="component" value="Unassembled WGS sequence"/>
</dbReference>
<dbReference type="FunFam" id="2.170.8.10:FF:000001">
    <property type="entry name" value="Phosphoenolpyruvate carboxykinase (ATP)"/>
    <property type="match status" value="1"/>
</dbReference>
<dbReference type="FunCoup" id="A0A2V0NUA0">
    <property type="interactions" value="624"/>
</dbReference>
<keyword evidence="8" id="KW-0456">Lyase</keyword>
<comment type="catalytic activity">
    <reaction evidence="9">
        <text>oxaloacetate + ATP = phosphoenolpyruvate + ADP + CO2</text>
        <dbReference type="Rhea" id="RHEA:18617"/>
        <dbReference type="ChEBI" id="CHEBI:16452"/>
        <dbReference type="ChEBI" id="CHEBI:16526"/>
        <dbReference type="ChEBI" id="CHEBI:30616"/>
        <dbReference type="ChEBI" id="CHEBI:58702"/>
        <dbReference type="ChEBI" id="CHEBI:456216"/>
        <dbReference type="EC" id="4.1.1.49"/>
    </reaction>
</comment>
<keyword evidence="4" id="KW-0312">Gluconeogenesis</keyword>
<dbReference type="STRING" id="307507.A0A2V0NUA0"/>
<comment type="similarity">
    <text evidence="2">Belongs to the phosphoenolpyruvate carboxykinase (ATP) family.</text>
</comment>
<dbReference type="Pfam" id="PF01293">
    <property type="entry name" value="PEPCK_ATP"/>
    <property type="match status" value="1"/>
</dbReference>
<evidence type="ECO:0000256" key="10">
    <source>
        <dbReference type="SAM" id="MobiDB-lite"/>
    </source>
</evidence>
<evidence type="ECO:0000256" key="8">
    <source>
        <dbReference type="ARBA" id="ARBA00023239"/>
    </source>
</evidence>
<dbReference type="Gene3D" id="2.170.8.10">
    <property type="entry name" value="Phosphoenolpyruvate Carboxykinase, domain 2"/>
    <property type="match status" value="1"/>
</dbReference>